<gene>
    <name evidence="1" type="ORF">PHYBLDRAFT_64030</name>
</gene>
<reference evidence="2" key="1">
    <citation type="submission" date="2015-06" db="EMBL/GenBank/DDBJ databases">
        <title>Expansion of signal transduction pathways in fungi by whole-genome duplication.</title>
        <authorList>
            <consortium name="DOE Joint Genome Institute"/>
            <person name="Corrochano L.M."/>
            <person name="Kuo A."/>
            <person name="Marcet-Houben M."/>
            <person name="Polaino S."/>
            <person name="Salamov A."/>
            <person name="Villalobos J.M."/>
            <person name="Alvarez M.I."/>
            <person name="Avalos J."/>
            <person name="Benito E.P."/>
            <person name="Benoit I."/>
            <person name="Burger G."/>
            <person name="Camino L.P."/>
            <person name="Canovas D."/>
            <person name="Cerda-Olmedo E."/>
            <person name="Cheng J.-F."/>
            <person name="Dominguez A."/>
            <person name="Elias M."/>
            <person name="Eslava A.P."/>
            <person name="Glaser F."/>
            <person name="Grimwood J."/>
            <person name="Gutierrez G."/>
            <person name="Heitman J."/>
            <person name="Henrissat B."/>
            <person name="Iturriaga E.A."/>
            <person name="Lang B.F."/>
            <person name="Lavin J.L."/>
            <person name="Lee S."/>
            <person name="Li W."/>
            <person name="Lindquist E."/>
            <person name="Lopez-Garcia S."/>
            <person name="Luque E.M."/>
            <person name="Marcos A.T."/>
            <person name="Martin J."/>
            <person name="McCluskey K."/>
            <person name="Medina H.R."/>
            <person name="Miralles-Duran A."/>
            <person name="Miyazaki A."/>
            <person name="Munoz-Torres E."/>
            <person name="Oguiza J.A."/>
            <person name="Ohm R."/>
            <person name="Olmedo M."/>
            <person name="Orejas M."/>
            <person name="Ortiz-Castellanos L."/>
            <person name="Pisabarro A.G."/>
            <person name="Rodriguez-Romero J."/>
            <person name="Ruiz-Herrera J."/>
            <person name="Ruiz-Vazquez R."/>
            <person name="Sanz C."/>
            <person name="Schackwitz W."/>
            <person name="Schmutz J."/>
            <person name="Shahriari M."/>
            <person name="Shelest E."/>
            <person name="Silva-Franco F."/>
            <person name="Soanes D."/>
            <person name="Syed K."/>
            <person name="Tagua V.G."/>
            <person name="Talbot N.J."/>
            <person name="Thon M."/>
            <person name="De vries R.P."/>
            <person name="Wiebenga A."/>
            <person name="Yadav J.S."/>
            <person name="Braun E.L."/>
            <person name="Baker S."/>
            <person name="Garre V."/>
            <person name="Horwitz B."/>
            <person name="Torres-Martinez S."/>
            <person name="Idnurm A."/>
            <person name="Herrera-Estrella A."/>
            <person name="Gabaldon T."/>
            <person name="Grigoriev I.V."/>
        </authorList>
    </citation>
    <scope>NUCLEOTIDE SEQUENCE [LARGE SCALE GENOMIC DNA]</scope>
    <source>
        <strain evidence="2">NRRL 1555(-)</strain>
    </source>
</reference>
<evidence type="ECO:0000313" key="2">
    <source>
        <dbReference type="Proteomes" id="UP000077315"/>
    </source>
</evidence>
<proteinExistence type="predicted"/>
<dbReference type="EMBL" id="KV440987">
    <property type="protein sequence ID" value="OAD70895.1"/>
    <property type="molecule type" value="Genomic_DNA"/>
</dbReference>
<evidence type="ECO:0000313" key="1">
    <source>
        <dbReference type="EMBL" id="OAD70895.1"/>
    </source>
</evidence>
<dbReference type="SUPFAM" id="SSF56349">
    <property type="entry name" value="DNA breaking-rejoining enzymes"/>
    <property type="match status" value="1"/>
</dbReference>
<sequence length="103" mass="11743">METVETRDHPREKLMFCDHFTIFNFHSTRAAASTVAAQGGMDIVAVKQHANWSLTSNTFERYYYKPNSRYEQVAEMVDQIIFMDTIYDTISEGAGEDAAIPVL</sequence>
<organism evidence="1 2">
    <name type="scientific">Phycomyces blakesleeanus (strain ATCC 8743b / DSM 1359 / FGSC 10004 / NBRC 33097 / NRRL 1555)</name>
    <dbReference type="NCBI Taxonomy" id="763407"/>
    <lineage>
        <taxon>Eukaryota</taxon>
        <taxon>Fungi</taxon>
        <taxon>Fungi incertae sedis</taxon>
        <taxon>Mucoromycota</taxon>
        <taxon>Mucoromycotina</taxon>
        <taxon>Mucoromycetes</taxon>
        <taxon>Mucorales</taxon>
        <taxon>Phycomycetaceae</taxon>
        <taxon>Phycomyces</taxon>
    </lineage>
</organism>
<protein>
    <recommendedName>
        <fullName evidence="3">Tyr recombinase domain-containing protein</fullName>
    </recommendedName>
</protein>
<dbReference type="VEuPathDB" id="FungiDB:PHYBLDRAFT_64030"/>
<dbReference type="AlphaFoldDB" id="A0A162WUA8"/>
<dbReference type="InParanoid" id="A0A162WUA8"/>
<dbReference type="GO" id="GO:0003677">
    <property type="term" value="F:DNA binding"/>
    <property type="evidence" value="ECO:0007669"/>
    <property type="project" value="InterPro"/>
</dbReference>
<dbReference type="GeneID" id="29002129"/>
<name>A0A162WUA8_PHYB8</name>
<dbReference type="InterPro" id="IPR011010">
    <property type="entry name" value="DNA_brk_join_enz"/>
</dbReference>
<dbReference type="RefSeq" id="XP_018288935.1">
    <property type="nucleotide sequence ID" value="XM_018441223.1"/>
</dbReference>
<keyword evidence="2" id="KW-1185">Reference proteome</keyword>
<evidence type="ECO:0008006" key="3">
    <source>
        <dbReference type="Google" id="ProtNLM"/>
    </source>
</evidence>
<dbReference type="Proteomes" id="UP000077315">
    <property type="component" value="Unassembled WGS sequence"/>
</dbReference>
<accession>A0A162WUA8</accession>
<dbReference type="OrthoDB" id="2257766at2759"/>